<proteinExistence type="predicted"/>
<dbReference type="OrthoDB" id="8841348at2759"/>
<keyword evidence="1" id="KW-0812">Transmembrane</keyword>
<dbReference type="InterPro" id="IPR009079">
    <property type="entry name" value="4_helix_cytokine-like_core"/>
</dbReference>
<dbReference type="GeneID" id="114859856"/>
<dbReference type="Gene3D" id="1.20.1250.10">
    <property type="match status" value="1"/>
</dbReference>
<dbReference type="InParanoid" id="A0A6P7N661"/>
<evidence type="ECO:0000256" key="1">
    <source>
        <dbReference type="SAM" id="Phobius"/>
    </source>
</evidence>
<evidence type="ECO:0000313" key="2">
    <source>
        <dbReference type="Proteomes" id="UP000515150"/>
    </source>
</evidence>
<keyword evidence="1" id="KW-1133">Transmembrane helix</keyword>
<accession>A0A6P7N661</accession>
<reference evidence="3" key="1">
    <citation type="submission" date="2025-08" db="UniProtKB">
        <authorList>
            <consortium name="RefSeq"/>
        </authorList>
    </citation>
    <scope>IDENTIFICATION</scope>
</reference>
<dbReference type="Proteomes" id="UP000515150">
    <property type="component" value="Chromosome 8"/>
</dbReference>
<keyword evidence="2" id="KW-1185">Reference proteome</keyword>
<keyword evidence="1" id="KW-0472">Membrane</keyword>
<dbReference type="InterPro" id="IPR040117">
    <property type="entry name" value="GCSF/MGF"/>
</dbReference>
<feature type="transmembrane region" description="Helical" evidence="1">
    <location>
        <begin position="38"/>
        <end position="60"/>
    </location>
</feature>
<sequence>MIWKERKSLSFIHVFVQVLIMSMNKSMSLMFPGRVTEFLFVVPPVLVLFNWFLPALVLTAPASPQNQGLKKAVEQTKMVLDKVLETTATIPGLTLTPPSQSTDLDRMRKELDIPNPPTIEPLSPNFTLDMCMSHMLAGIQLHQSLVSVLSGKLSGLSNLNSDLRDLKLRIDKMKEAAHLSDTSGLDQNSSSDLVSHLDTDYNVQVAVHLTLTQLQTLCQDMIRSLRNINSYYRLGAALH</sequence>
<dbReference type="KEGG" id="bspl:114859856"/>
<evidence type="ECO:0000313" key="3">
    <source>
        <dbReference type="RefSeq" id="XP_029013725.1"/>
    </source>
</evidence>
<dbReference type="GO" id="GO:0005125">
    <property type="term" value="F:cytokine activity"/>
    <property type="evidence" value="ECO:0007669"/>
    <property type="project" value="InterPro"/>
</dbReference>
<dbReference type="SUPFAM" id="SSF47266">
    <property type="entry name" value="4-helical cytokines"/>
    <property type="match status" value="1"/>
</dbReference>
<dbReference type="PANTHER" id="PTHR10511">
    <property type="entry name" value="GRANULOCYTE COLONY-STIMULATING FACTOR"/>
    <property type="match status" value="1"/>
</dbReference>
<organism evidence="2 3">
    <name type="scientific">Betta splendens</name>
    <name type="common">Siamese fighting fish</name>
    <dbReference type="NCBI Taxonomy" id="158456"/>
    <lineage>
        <taxon>Eukaryota</taxon>
        <taxon>Metazoa</taxon>
        <taxon>Chordata</taxon>
        <taxon>Craniata</taxon>
        <taxon>Vertebrata</taxon>
        <taxon>Euteleostomi</taxon>
        <taxon>Actinopterygii</taxon>
        <taxon>Neopterygii</taxon>
        <taxon>Teleostei</taxon>
        <taxon>Neoteleostei</taxon>
        <taxon>Acanthomorphata</taxon>
        <taxon>Anabantaria</taxon>
        <taxon>Anabantiformes</taxon>
        <taxon>Anabantoidei</taxon>
        <taxon>Osphronemidae</taxon>
        <taxon>Betta</taxon>
    </lineage>
</organism>
<dbReference type="PANTHER" id="PTHR10511:SF2">
    <property type="entry name" value="GRANULOCYTE COLONY-STIMULATING FACTOR"/>
    <property type="match status" value="1"/>
</dbReference>
<dbReference type="GO" id="GO:0045639">
    <property type="term" value="P:positive regulation of myeloid cell differentiation"/>
    <property type="evidence" value="ECO:0007669"/>
    <property type="project" value="InterPro"/>
</dbReference>
<dbReference type="RefSeq" id="XP_029013725.1">
    <property type="nucleotide sequence ID" value="XM_029157892.3"/>
</dbReference>
<gene>
    <name evidence="3" type="primary">LOC114859856</name>
</gene>
<name>A0A6P7N661_BETSP</name>
<protein>
    <submittedName>
        <fullName evidence="3">Uncharacterized protein LOC114859856 isoform X1</fullName>
    </submittedName>
</protein>
<dbReference type="AlphaFoldDB" id="A0A6P7N661"/>